<accession>A0AAD7GSW9</accession>
<comment type="caution">
    <text evidence="2">The sequence shown here is derived from an EMBL/GenBank/DDBJ whole genome shotgun (WGS) entry which is preliminary data.</text>
</comment>
<dbReference type="Proteomes" id="UP001221757">
    <property type="component" value="Unassembled WGS sequence"/>
</dbReference>
<reference evidence="2" key="1">
    <citation type="submission" date="2023-03" db="EMBL/GenBank/DDBJ databases">
        <title>Massive genome expansion in bonnet fungi (Mycena s.s.) driven by repeated elements and novel gene families across ecological guilds.</title>
        <authorList>
            <consortium name="Lawrence Berkeley National Laboratory"/>
            <person name="Harder C.B."/>
            <person name="Miyauchi S."/>
            <person name="Viragh M."/>
            <person name="Kuo A."/>
            <person name="Thoen E."/>
            <person name="Andreopoulos B."/>
            <person name="Lu D."/>
            <person name="Skrede I."/>
            <person name="Drula E."/>
            <person name="Henrissat B."/>
            <person name="Morin E."/>
            <person name="Kohler A."/>
            <person name="Barry K."/>
            <person name="LaButti K."/>
            <person name="Morin E."/>
            <person name="Salamov A."/>
            <person name="Lipzen A."/>
            <person name="Mereny Z."/>
            <person name="Hegedus B."/>
            <person name="Baldrian P."/>
            <person name="Stursova M."/>
            <person name="Weitz H."/>
            <person name="Taylor A."/>
            <person name="Grigoriev I.V."/>
            <person name="Nagy L.G."/>
            <person name="Martin F."/>
            <person name="Kauserud H."/>
        </authorList>
    </citation>
    <scope>NUCLEOTIDE SEQUENCE</scope>
    <source>
        <strain evidence="2">CBHHK067</strain>
    </source>
</reference>
<proteinExistence type="predicted"/>
<keyword evidence="3" id="KW-1185">Reference proteome</keyword>
<dbReference type="AlphaFoldDB" id="A0AAD7GSW9"/>
<dbReference type="EMBL" id="JARKIE010000010">
    <property type="protein sequence ID" value="KAJ7704449.1"/>
    <property type="molecule type" value="Genomic_DNA"/>
</dbReference>
<gene>
    <name evidence="2" type="ORF">B0H17DRAFT_1039704</name>
</gene>
<sequence>MAKRRGISQRLVFPRGPRLGYRFWIMVLFFVGAGSKANFFLATVRPSTPVATDIITCLYATTLWSEHRDL</sequence>
<name>A0AAD7GSW9_MYCRO</name>
<evidence type="ECO:0000256" key="1">
    <source>
        <dbReference type="SAM" id="Phobius"/>
    </source>
</evidence>
<evidence type="ECO:0000313" key="2">
    <source>
        <dbReference type="EMBL" id="KAJ7704449.1"/>
    </source>
</evidence>
<feature type="transmembrane region" description="Helical" evidence="1">
    <location>
        <begin position="21"/>
        <end position="41"/>
    </location>
</feature>
<keyword evidence="1" id="KW-0812">Transmembrane</keyword>
<protein>
    <submittedName>
        <fullName evidence="2">Uncharacterized protein</fullName>
    </submittedName>
</protein>
<evidence type="ECO:0000313" key="3">
    <source>
        <dbReference type="Proteomes" id="UP001221757"/>
    </source>
</evidence>
<keyword evidence="1" id="KW-1133">Transmembrane helix</keyword>
<organism evidence="2 3">
    <name type="scientific">Mycena rosella</name>
    <name type="common">Pink bonnet</name>
    <name type="synonym">Agaricus rosellus</name>
    <dbReference type="NCBI Taxonomy" id="1033263"/>
    <lineage>
        <taxon>Eukaryota</taxon>
        <taxon>Fungi</taxon>
        <taxon>Dikarya</taxon>
        <taxon>Basidiomycota</taxon>
        <taxon>Agaricomycotina</taxon>
        <taxon>Agaricomycetes</taxon>
        <taxon>Agaricomycetidae</taxon>
        <taxon>Agaricales</taxon>
        <taxon>Marasmiineae</taxon>
        <taxon>Mycenaceae</taxon>
        <taxon>Mycena</taxon>
    </lineage>
</organism>
<keyword evidence="1" id="KW-0472">Membrane</keyword>